<feature type="region of interest" description="Disordered" evidence="1">
    <location>
        <begin position="1"/>
        <end position="22"/>
    </location>
</feature>
<name>A0A0K2U1L7_LEPSM</name>
<accession>A0A0K2U1L7</accession>
<protein>
    <submittedName>
        <fullName evidence="2">Uncharacterized protein</fullName>
    </submittedName>
</protein>
<evidence type="ECO:0000313" key="2">
    <source>
        <dbReference type="EMBL" id="CDW31965.1"/>
    </source>
</evidence>
<organism evidence="2">
    <name type="scientific">Lepeophtheirus salmonis</name>
    <name type="common">Salmon louse</name>
    <name type="synonym">Caligus salmonis</name>
    <dbReference type="NCBI Taxonomy" id="72036"/>
    <lineage>
        <taxon>Eukaryota</taxon>
        <taxon>Metazoa</taxon>
        <taxon>Ecdysozoa</taxon>
        <taxon>Arthropoda</taxon>
        <taxon>Crustacea</taxon>
        <taxon>Multicrustacea</taxon>
        <taxon>Hexanauplia</taxon>
        <taxon>Copepoda</taxon>
        <taxon>Siphonostomatoida</taxon>
        <taxon>Caligidae</taxon>
        <taxon>Lepeophtheirus</taxon>
    </lineage>
</organism>
<proteinExistence type="predicted"/>
<reference evidence="2" key="1">
    <citation type="submission" date="2014-05" db="EMBL/GenBank/DDBJ databases">
        <authorList>
            <person name="Chronopoulou M."/>
        </authorList>
    </citation>
    <scope>NUCLEOTIDE SEQUENCE</scope>
    <source>
        <tissue evidence="2">Whole organism</tissue>
    </source>
</reference>
<sequence length="22" mass="2287">MLSLSPPPPALDEGCARNFLGT</sequence>
<feature type="compositionally biased region" description="Pro residues" evidence="1">
    <location>
        <begin position="1"/>
        <end position="10"/>
    </location>
</feature>
<dbReference type="EMBL" id="HACA01014604">
    <property type="protein sequence ID" value="CDW31965.1"/>
    <property type="molecule type" value="Transcribed_RNA"/>
</dbReference>
<evidence type="ECO:0000256" key="1">
    <source>
        <dbReference type="SAM" id="MobiDB-lite"/>
    </source>
</evidence>
<dbReference type="AlphaFoldDB" id="A0A0K2U1L7"/>